<dbReference type="EMBL" id="CP002408">
    <property type="protein sequence ID" value="AFU58350.1"/>
    <property type="molecule type" value="Genomic_DNA"/>
</dbReference>
<dbReference type="Pfam" id="PF01555">
    <property type="entry name" value="N6_N4_Mtase"/>
    <property type="match status" value="1"/>
</dbReference>
<evidence type="ECO:0000256" key="6">
    <source>
        <dbReference type="ARBA" id="ARBA00023125"/>
    </source>
</evidence>
<evidence type="ECO:0000256" key="2">
    <source>
        <dbReference type="ARBA" id="ARBA00022603"/>
    </source>
</evidence>
<evidence type="ECO:0000259" key="10">
    <source>
        <dbReference type="Pfam" id="PF01555"/>
    </source>
</evidence>
<dbReference type="InParanoid" id="K0IF00"/>
<dbReference type="InterPro" id="IPR017985">
    <property type="entry name" value="MeTrfase_CN4_CS"/>
</dbReference>
<evidence type="ECO:0000256" key="4">
    <source>
        <dbReference type="ARBA" id="ARBA00022691"/>
    </source>
</evidence>
<dbReference type="KEGG" id="nga:Ngar_c14140"/>
<evidence type="ECO:0000256" key="7">
    <source>
        <dbReference type="ARBA" id="ARBA00049120"/>
    </source>
</evidence>
<dbReference type="GO" id="GO:0032259">
    <property type="term" value="P:methylation"/>
    <property type="evidence" value="ECO:0007669"/>
    <property type="project" value="UniProtKB-KW"/>
</dbReference>
<gene>
    <name evidence="11" type="ordered locus">Ngar_c14140</name>
</gene>
<dbReference type="EC" id="2.1.1.113" evidence="8"/>
<dbReference type="AlphaFoldDB" id="K0IF00"/>
<dbReference type="Proteomes" id="UP000008037">
    <property type="component" value="Chromosome"/>
</dbReference>
<dbReference type="BioCyc" id="CNIT1237085:G1324-1412-MONOMER"/>
<dbReference type="PRINTS" id="PR00508">
    <property type="entry name" value="S21N4MTFRASE"/>
</dbReference>
<feature type="region of interest" description="Disordered" evidence="9">
    <location>
        <begin position="57"/>
        <end position="77"/>
    </location>
</feature>
<accession>K0IF00</accession>
<sequence>MSLAHGAREKPRIKSGRLVLKIIILAPDCGIMAGRRKTTETSDFGVSRREGHDSSKFYSRKLYDNNGKDGTSSSGVENAVPPEYVDKVLCKSSEKMTELPDSCVHLAVTSPPYNVGKTYDQDLTLAEYRQLLKTVFSEVFRVLVTGGRVCVNVANLGRKPYIPLHSYVIADMLDIGFLMRGEIIWNKGSSAGASTAWGSWQSAANPALRDTHEYILVFSKGSFSRAAMGRYNTISKEEFLSYTKSVWEFPAESANKVGHPAPFPIELPYRCIQLYTFWGDFVLDPFCGVGSTCVAAIRTGRHFLGYETKQEYVGSALRRISKEDMT</sequence>
<dbReference type="InterPro" id="IPR002941">
    <property type="entry name" value="DNA_methylase_N4/N6"/>
</dbReference>
<dbReference type="GO" id="GO:0009307">
    <property type="term" value="P:DNA restriction-modification system"/>
    <property type="evidence" value="ECO:0007669"/>
    <property type="project" value="UniProtKB-KW"/>
</dbReference>
<comment type="catalytic activity">
    <reaction evidence="7 8">
        <text>a 2'-deoxycytidine in DNA + S-adenosyl-L-methionine = an N(4)-methyl-2'-deoxycytidine in DNA + S-adenosyl-L-homocysteine + H(+)</text>
        <dbReference type="Rhea" id="RHEA:16857"/>
        <dbReference type="Rhea" id="RHEA-COMP:11369"/>
        <dbReference type="Rhea" id="RHEA-COMP:13674"/>
        <dbReference type="ChEBI" id="CHEBI:15378"/>
        <dbReference type="ChEBI" id="CHEBI:57856"/>
        <dbReference type="ChEBI" id="CHEBI:59789"/>
        <dbReference type="ChEBI" id="CHEBI:85452"/>
        <dbReference type="ChEBI" id="CHEBI:137933"/>
        <dbReference type="EC" id="2.1.1.113"/>
    </reaction>
</comment>
<dbReference type="GO" id="GO:0015667">
    <property type="term" value="F:site-specific DNA-methyltransferase (cytosine-N4-specific) activity"/>
    <property type="evidence" value="ECO:0007669"/>
    <property type="project" value="UniProtKB-EC"/>
</dbReference>
<dbReference type="Gene3D" id="3.40.50.150">
    <property type="entry name" value="Vaccinia Virus protein VP39"/>
    <property type="match status" value="1"/>
</dbReference>
<evidence type="ECO:0000256" key="3">
    <source>
        <dbReference type="ARBA" id="ARBA00022679"/>
    </source>
</evidence>
<dbReference type="RefSeq" id="WP_015018887.1">
    <property type="nucleotide sequence ID" value="NC_018719.1"/>
</dbReference>
<keyword evidence="5 8" id="KW-0680">Restriction system</keyword>
<name>K0IF00_NITGG</name>
<dbReference type="SUPFAM" id="SSF53335">
    <property type="entry name" value="S-adenosyl-L-methionine-dependent methyltransferases"/>
    <property type="match status" value="1"/>
</dbReference>
<keyword evidence="2 8" id="KW-0489">Methyltransferase</keyword>
<organism evidence="11 12">
    <name type="scientific">Nitrososphaera gargensis (strain Ga9.2)</name>
    <dbReference type="NCBI Taxonomy" id="1237085"/>
    <lineage>
        <taxon>Archaea</taxon>
        <taxon>Nitrososphaerota</taxon>
        <taxon>Nitrososphaeria</taxon>
        <taxon>Nitrososphaerales</taxon>
        <taxon>Nitrososphaeraceae</taxon>
        <taxon>Nitrososphaera</taxon>
    </lineage>
</organism>
<dbReference type="REBASE" id="55356">
    <property type="entry name" value="M.Nga92ORF14140P"/>
</dbReference>
<feature type="domain" description="DNA methylase N-4/N-6" evidence="10">
    <location>
        <begin position="104"/>
        <end position="315"/>
    </location>
</feature>
<protein>
    <recommendedName>
        <fullName evidence="8">Type II methyltransferase</fullName>
        <ecNumber evidence="8">2.1.1.113</ecNumber>
    </recommendedName>
    <alternativeName>
        <fullName evidence="8">N-4 cytosine-specific methyltransferase</fullName>
    </alternativeName>
</protein>
<evidence type="ECO:0000313" key="11">
    <source>
        <dbReference type="EMBL" id="AFU58350.1"/>
    </source>
</evidence>
<evidence type="ECO:0000256" key="1">
    <source>
        <dbReference type="ARBA" id="ARBA00010203"/>
    </source>
</evidence>
<reference evidence="11 12" key="1">
    <citation type="journal article" date="2012" name="Environ. Microbiol.">
        <title>The genome of the ammonia-oxidizing Candidatus Nitrososphaera gargensis: insights into metabolic versatility and environmental adaptations.</title>
        <authorList>
            <person name="Spang A."/>
            <person name="Poehlein A."/>
            <person name="Offre P."/>
            <person name="Zumbragel S."/>
            <person name="Haider S."/>
            <person name="Rychlik N."/>
            <person name="Nowka B."/>
            <person name="Schmeisser C."/>
            <person name="Lebedeva E.V."/>
            <person name="Rattei T."/>
            <person name="Bohm C."/>
            <person name="Schmid M."/>
            <person name="Galushko A."/>
            <person name="Hatzenpichler R."/>
            <person name="Weinmaier T."/>
            <person name="Daniel R."/>
            <person name="Schleper C."/>
            <person name="Spieck E."/>
            <person name="Streit W."/>
            <person name="Wagner M."/>
        </authorList>
    </citation>
    <scope>NUCLEOTIDE SEQUENCE [LARGE SCALE GENOMIC DNA]</scope>
    <source>
        <strain evidence="12">Ga9.2</strain>
    </source>
</reference>
<proteinExistence type="inferred from homology"/>
<dbReference type="GeneID" id="13797673"/>
<dbReference type="GO" id="GO:0003677">
    <property type="term" value="F:DNA binding"/>
    <property type="evidence" value="ECO:0007669"/>
    <property type="project" value="UniProtKB-KW"/>
</dbReference>
<dbReference type="STRING" id="1237085.Ngar_c14140"/>
<evidence type="ECO:0000256" key="9">
    <source>
        <dbReference type="SAM" id="MobiDB-lite"/>
    </source>
</evidence>
<evidence type="ECO:0000256" key="5">
    <source>
        <dbReference type="ARBA" id="ARBA00022747"/>
    </source>
</evidence>
<keyword evidence="3" id="KW-0808">Transferase</keyword>
<dbReference type="InterPro" id="IPR001091">
    <property type="entry name" value="RM_Methyltransferase"/>
</dbReference>
<comment type="similarity">
    <text evidence="1">Belongs to the N(4)/N(6)-methyltransferase family. N(4) subfamily.</text>
</comment>
<dbReference type="PROSITE" id="PS00093">
    <property type="entry name" value="N4_MTASE"/>
    <property type="match status" value="1"/>
</dbReference>
<keyword evidence="4 8" id="KW-0949">S-adenosyl-L-methionine</keyword>
<keyword evidence="12" id="KW-1185">Reference proteome</keyword>
<feature type="compositionally biased region" description="Basic and acidic residues" evidence="9">
    <location>
        <begin position="57"/>
        <end position="67"/>
    </location>
</feature>
<keyword evidence="6" id="KW-0238">DNA-binding</keyword>
<evidence type="ECO:0000256" key="8">
    <source>
        <dbReference type="RuleBase" id="RU362026"/>
    </source>
</evidence>
<dbReference type="GO" id="GO:0008170">
    <property type="term" value="F:N-methyltransferase activity"/>
    <property type="evidence" value="ECO:0007669"/>
    <property type="project" value="InterPro"/>
</dbReference>
<dbReference type="HOGENOM" id="CLU_024927_2_2_2"/>
<evidence type="ECO:0000313" key="12">
    <source>
        <dbReference type="Proteomes" id="UP000008037"/>
    </source>
</evidence>
<dbReference type="InterPro" id="IPR029063">
    <property type="entry name" value="SAM-dependent_MTases_sf"/>
</dbReference>